<sequence>MDTKLTLKLDKDVIEKAKEYASSHQRSLSNLVESYLKVLIDKDETKSEDGIEISPFVKSLRTGVKLPADFYEKKAYRDYLEEKYK</sequence>
<proteinExistence type="predicted"/>
<dbReference type="AlphaFoldDB" id="A0A1N7P5V9"/>
<dbReference type="Proteomes" id="UP000186026">
    <property type="component" value="Unassembled WGS sequence"/>
</dbReference>
<reference evidence="2" key="1">
    <citation type="submission" date="2017-01" db="EMBL/GenBank/DDBJ databases">
        <authorList>
            <person name="Varghese N."/>
            <person name="Submissions S."/>
        </authorList>
    </citation>
    <scope>NUCLEOTIDE SEQUENCE [LARGE SCALE GENOMIC DNA]</scope>
    <source>
        <strain evidence="2">DSM 46698</strain>
    </source>
</reference>
<keyword evidence="2" id="KW-1185">Reference proteome</keyword>
<dbReference type="EMBL" id="FTOP01000014">
    <property type="protein sequence ID" value="SIT05819.1"/>
    <property type="molecule type" value="Genomic_DNA"/>
</dbReference>
<dbReference type="GO" id="GO:0006355">
    <property type="term" value="P:regulation of DNA-templated transcription"/>
    <property type="evidence" value="ECO:0007669"/>
    <property type="project" value="InterPro"/>
</dbReference>
<dbReference type="RefSeq" id="WP_076502431.1">
    <property type="nucleotide sequence ID" value="NZ_FTOP01000014.1"/>
</dbReference>
<name>A0A1N7P5V9_9BACT</name>
<organism evidence="1 2">
    <name type="scientific">Belliella pelovolcani</name>
    <dbReference type="NCBI Taxonomy" id="529505"/>
    <lineage>
        <taxon>Bacteria</taxon>
        <taxon>Pseudomonadati</taxon>
        <taxon>Bacteroidota</taxon>
        <taxon>Cytophagia</taxon>
        <taxon>Cytophagales</taxon>
        <taxon>Cyclobacteriaceae</taxon>
        <taxon>Belliella</taxon>
    </lineage>
</organism>
<protein>
    <submittedName>
        <fullName evidence="1">Uncharacterized protein</fullName>
    </submittedName>
</protein>
<evidence type="ECO:0000313" key="2">
    <source>
        <dbReference type="Proteomes" id="UP000186026"/>
    </source>
</evidence>
<accession>A0A1N7P5V9</accession>
<dbReference type="STRING" id="529505.SAMN05421761_11422"/>
<dbReference type="OrthoDB" id="6198066at2"/>
<dbReference type="InterPro" id="IPR010985">
    <property type="entry name" value="Ribbon_hlx_hlx"/>
</dbReference>
<dbReference type="Pfam" id="PF19891">
    <property type="entry name" value="DUF6364"/>
    <property type="match status" value="1"/>
</dbReference>
<gene>
    <name evidence="1" type="ORF">SAMN05421761_11422</name>
</gene>
<dbReference type="InterPro" id="IPR045944">
    <property type="entry name" value="DUF6364"/>
</dbReference>
<dbReference type="SUPFAM" id="SSF47598">
    <property type="entry name" value="Ribbon-helix-helix"/>
    <property type="match status" value="1"/>
</dbReference>
<evidence type="ECO:0000313" key="1">
    <source>
        <dbReference type="EMBL" id="SIT05819.1"/>
    </source>
</evidence>